<dbReference type="EMBL" id="LN831302">
    <property type="protein sequence ID" value="CQH57780.1"/>
    <property type="molecule type" value="Genomic_DNA"/>
</dbReference>
<evidence type="ECO:0000256" key="1">
    <source>
        <dbReference type="ARBA" id="ARBA00006962"/>
    </source>
</evidence>
<organism evidence="2 3">
    <name type="scientific">Halobacterium hubeiense</name>
    <dbReference type="NCBI Taxonomy" id="1407499"/>
    <lineage>
        <taxon>Archaea</taxon>
        <taxon>Methanobacteriati</taxon>
        <taxon>Methanobacteriota</taxon>
        <taxon>Stenosarchaea group</taxon>
        <taxon>Halobacteria</taxon>
        <taxon>Halobacteriales</taxon>
        <taxon>Halobacteriaceae</taxon>
        <taxon>Halobacterium</taxon>
    </lineage>
</organism>
<proteinExistence type="inferred from homology"/>
<gene>
    <name evidence="2" type="ORF">HHUB_2600</name>
</gene>
<name>A0A0U5H790_9EURY</name>
<dbReference type="PANTHER" id="PTHR21015:SF22">
    <property type="entry name" value="GLYCOSYLTRANSFERASE"/>
    <property type="match status" value="1"/>
</dbReference>
<dbReference type="GO" id="GO:0016757">
    <property type="term" value="F:glycosyltransferase activity"/>
    <property type="evidence" value="ECO:0007669"/>
    <property type="project" value="TreeGrafter"/>
</dbReference>
<accession>A0A0U5H790</accession>
<dbReference type="Proteomes" id="UP000066737">
    <property type="component" value="Chromosome I"/>
</dbReference>
<sequence length="330" mass="34176">MTATPPKVAVAHYCEGAGHATRMLAVVEELEAAGYDVVIAGGGPGTKFVEANGYTEFEPLDLDFVGDYQNGGLLDVLRNSGPAVAERVKQYRGWFDDEAPALLVTDDISAAIAATLHGQRYVYVSHDPAAFYSTTVERAGAWVRNRIAGYGAEQFLHPKVWSGGPSIPGADDVGPMAPVGDAPDADVDVLVVPSEFSVDPDRLADAIEASGRDVTLVGGDDWELQESLQPFVAGANLVICSGYSTVMEAAVAGTPCIVLPATSEQRGVVDALADTPGFYAADSIAGVEALLDAVEPPEPHANGAKRVADIAASYLPDAASTGSDSPASAD</sequence>
<keyword evidence="3" id="KW-1185">Reference proteome</keyword>
<comment type="similarity">
    <text evidence="1">Belongs to the glycosyltransferase 28 family.</text>
</comment>
<dbReference type="GeneID" id="26659235"/>
<dbReference type="OrthoDB" id="46222at2157"/>
<dbReference type="STRING" id="1407499.HHUB_2600"/>
<evidence type="ECO:0000313" key="3">
    <source>
        <dbReference type="Proteomes" id="UP000066737"/>
    </source>
</evidence>
<protein>
    <submittedName>
        <fullName evidence="2">Uncharacterized protein</fullName>
    </submittedName>
</protein>
<dbReference type="RefSeq" id="WP_179204560.1">
    <property type="nucleotide sequence ID" value="NZ_CEML01000001.1"/>
</dbReference>
<dbReference type="KEGG" id="hhb:Hhub_2600"/>
<dbReference type="Gene3D" id="3.40.50.2000">
    <property type="entry name" value="Glycogen Phosphorylase B"/>
    <property type="match status" value="2"/>
</dbReference>
<dbReference type="PANTHER" id="PTHR21015">
    <property type="entry name" value="UDP-N-ACETYLGLUCOSAMINE--N-ACETYLMURAMYL-(PENTAPEPTIDE) PYROPHOSPHORYL-UNDECAPRENOL N-ACETYLGLUCOSAMINE TRANSFERASE 1"/>
    <property type="match status" value="1"/>
</dbReference>
<dbReference type="AlphaFoldDB" id="A0A0U5H790"/>
<dbReference type="SUPFAM" id="SSF53756">
    <property type="entry name" value="UDP-Glycosyltransferase/glycogen phosphorylase"/>
    <property type="match status" value="1"/>
</dbReference>
<reference evidence="3" key="1">
    <citation type="journal article" date="2016" name="Environ. Microbiol.">
        <title>The complete genome of a viable archaeum isolated from 123-million-year-old rock salt.</title>
        <authorList>
            <person name="Jaakkola S.T."/>
            <person name="Pfeiffer F."/>
            <person name="Ravantti J.J."/>
            <person name="Guo Q."/>
            <person name="Liu Y."/>
            <person name="Chen X."/>
            <person name="Ma H."/>
            <person name="Yang C."/>
            <person name="Oksanen H.M."/>
            <person name="Bamford D.H."/>
        </authorList>
    </citation>
    <scope>NUCLEOTIDE SEQUENCE</scope>
    <source>
        <strain evidence="3">JI20-1</strain>
    </source>
</reference>
<evidence type="ECO:0000313" key="2">
    <source>
        <dbReference type="EMBL" id="CQH57780.1"/>
    </source>
</evidence>